<dbReference type="Pfam" id="PF09731">
    <property type="entry name" value="Mitofilin"/>
    <property type="match status" value="1"/>
</dbReference>
<comment type="subcellular location">
    <subcellularLocation>
        <location evidence="1">Membrane</location>
    </subcellularLocation>
</comment>
<dbReference type="AlphaFoldDB" id="A0A1E5Q396"/>
<evidence type="ECO:0000256" key="7">
    <source>
        <dbReference type="SAM" id="Phobius"/>
    </source>
</evidence>
<feature type="transmembrane region" description="Helical" evidence="7">
    <location>
        <begin position="42"/>
        <end position="63"/>
    </location>
</feature>
<organism evidence="8 9">
    <name type="scientific">Magnetovibrio blakemorei</name>
    <dbReference type="NCBI Taxonomy" id="28181"/>
    <lineage>
        <taxon>Bacteria</taxon>
        <taxon>Pseudomonadati</taxon>
        <taxon>Pseudomonadota</taxon>
        <taxon>Alphaproteobacteria</taxon>
        <taxon>Rhodospirillales</taxon>
        <taxon>Magnetovibrionaceae</taxon>
        <taxon>Magnetovibrio</taxon>
    </lineage>
</organism>
<keyword evidence="9" id="KW-1185">Reference proteome</keyword>
<dbReference type="InterPro" id="IPR019133">
    <property type="entry name" value="MIC60"/>
</dbReference>
<keyword evidence="3 7" id="KW-1133">Transmembrane helix</keyword>
<accession>A0A1E5Q396</accession>
<evidence type="ECO:0000313" key="9">
    <source>
        <dbReference type="Proteomes" id="UP000095347"/>
    </source>
</evidence>
<evidence type="ECO:0000256" key="4">
    <source>
        <dbReference type="ARBA" id="ARBA00023136"/>
    </source>
</evidence>
<proteinExistence type="predicted"/>
<evidence type="ECO:0000256" key="6">
    <source>
        <dbReference type="SAM" id="MobiDB-lite"/>
    </source>
</evidence>
<protein>
    <submittedName>
        <fullName evidence="8">Uncharacterized protein</fullName>
    </submittedName>
</protein>
<evidence type="ECO:0000256" key="5">
    <source>
        <dbReference type="SAM" id="Coils"/>
    </source>
</evidence>
<name>A0A1E5Q396_9PROT</name>
<keyword evidence="4 7" id="KW-0472">Membrane</keyword>
<dbReference type="STRING" id="28181.BEN30_01390"/>
<feature type="region of interest" description="Disordered" evidence="6">
    <location>
        <begin position="82"/>
        <end position="140"/>
    </location>
</feature>
<feature type="coiled-coil region" evidence="5">
    <location>
        <begin position="182"/>
        <end position="239"/>
    </location>
</feature>
<dbReference type="GO" id="GO:0016020">
    <property type="term" value="C:membrane"/>
    <property type="evidence" value="ECO:0007669"/>
    <property type="project" value="UniProtKB-SubCell"/>
</dbReference>
<reference evidence="9" key="1">
    <citation type="submission" date="2016-07" db="EMBL/GenBank/DDBJ databases">
        <authorList>
            <person name="Florea S."/>
            <person name="Webb J.S."/>
            <person name="Jaromczyk J."/>
            <person name="Schardl C.L."/>
        </authorList>
    </citation>
    <scope>NUCLEOTIDE SEQUENCE [LARGE SCALE GENOMIC DNA]</scope>
    <source>
        <strain evidence="9">MV-1</strain>
    </source>
</reference>
<sequence length="372" mass="39431">MTDNEHKNPDAEVLNMEELAAANLSSNPAKQDRQDKPGGAGLVWFLAFALLAGGGTYAAWPYIGSTVTPMLQKAQTMLGLQSRPTQPTLPSEARQTEKRPPAPASSPASAPALEPQYAPTDLSLAKPTPPVDQNATPAAPQFAPQSAADFIGADKPNAPAVTEPAQQSSDALPVMAVSTLFERRLNERMDALEDQLKATSSVANKITKDDTSGKLAQVIAELRDEVKALNARIKRLESAPRGVADPSASAQALVLSVTQLATQAESAQPFSTALDALERIGGKDPVVAAALDILRAYGDVGVPTQDTLSEQFNGVAGTVMKVHSQSQRPAGGVRFNVPCPIWCPCVKPIRPASTIQSNAPWPLRIRLWTKKI</sequence>
<dbReference type="EMBL" id="MCGG01000078">
    <property type="protein sequence ID" value="OEJ64085.1"/>
    <property type="molecule type" value="Genomic_DNA"/>
</dbReference>
<evidence type="ECO:0000256" key="1">
    <source>
        <dbReference type="ARBA" id="ARBA00004370"/>
    </source>
</evidence>
<dbReference type="RefSeq" id="WP_069959431.1">
    <property type="nucleotide sequence ID" value="NZ_MCGG01000078.1"/>
</dbReference>
<keyword evidence="5" id="KW-0175">Coiled coil</keyword>
<dbReference type="Proteomes" id="UP000095347">
    <property type="component" value="Unassembled WGS sequence"/>
</dbReference>
<gene>
    <name evidence="8" type="ORF">BEN30_01390</name>
</gene>
<evidence type="ECO:0000256" key="3">
    <source>
        <dbReference type="ARBA" id="ARBA00022989"/>
    </source>
</evidence>
<evidence type="ECO:0000313" key="8">
    <source>
        <dbReference type="EMBL" id="OEJ64085.1"/>
    </source>
</evidence>
<comment type="caution">
    <text evidence="8">The sequence shown here is derived from an EMBL/GenBank/DDBJ whole genome shotgun (WGS) entry which is preliminary data.</text>
</comment>
<evidence type="ECO:0000256" key="2">
    <source>
        <dbReference type="ARBA" id="ARBA00022692"/>
    </source>
</evidence>
<keyword evidence="2 7" id="KW-0812">Transmembrane</keyword>